<evidence type="ECO:0000256" key="6">
    <source>
        <dbReference type="SAM" id="Phobius"/>
    </source>
</evidence>
<reference evidence="8" key="1">
    <citation type="submission" date="2016-02" db="EMBL/GenBank/DDBJ databases">
        <title>Draft genome sequence of Microdochium bolleyi, a fungal endophyte of beachgrass.</title>
        <authorList>
            <consortium name="DOE Joint Genome Institute"/>
            <person name="David A.S."/>
            <person name="May G."/>
            <person name="Haridas S."/>
            <person name="Lim J."/>
            <person name="Wang M."/>
            <person name="Labutti K."/>
            <person name="Lipzen A."/>
            <person name="Barry K."/>
            <person name="Grigoriev I.V."/>
        </authorList>
    </citation>
    <scope>NUCLEOTIDE SEQUENCE [LARGE SCALE GENOMIC DNA]</scope>
    <source>
        <strain evidence="8">J235TASD1</strain>
    </source>
</reference>
<keyword evidence="5 6" id="KW-0472">Membrane</keyword>
<dbReference type="GO" id="GO:0030026">
    <property type="term" value="P:intracellular manganese ion homeostasis"/>
    <property type="evidence" value="ECO:0007669"/>
    <property type="project" value="InterPro"/>
</dbReference>
<sequence length="257" mass="26992">MRQLVGVDDSKRSNVGVRARMVSDAIIGLSDGLTVPFALTAGLSSVDGIAARTIVYGGLAELIAGAISMGLGGYLGARSELQSWRETRRGENLRVATEPDAVDADVRDIFAEYDISPATMSLLTSELSSSPKYVDFIMEFHHGTPEPSAARALQSALMIALGYMLGGIVPLLPYFFVDAGAGGGGRNIVWALWVSVCVMAVALFAFGYVKTCVFTGWQSWRCVKQGVYGGLQMVVVGGAAAGSAVALVKIFEGVGGR</sequence>
<gene>
    <name evidence="7" type="ORF">Micbo1qcDRAFT_124801</name>
</gene>
<dbReference type="Pfam" id="PF01988">
    <property type="entry name" value="VIT1"/>
    <property type="match status" value="1"/>
</dbReference>
<comment type="similarity">
    <text evidence="2">Belongs to the CCC1 family.</text>
</comment>
<protein>
    <submittedName>
        <fullName evidence="7">Ccc1 family</fullName>
    </submittedName>
</protein>
<evidence type="ECO:0000313" key="8">
    <source>
        <dbReference type="Proteomes" id="UP000070501"/>
    </source>
</evidence>
<feature type="transmembrane region" description="Helical" evidence="6">
    <location>
        <begin position="230"/>
        <end position="251"/>
    </location>
</feature>
<evidence type="ECO:0000256" key="3">
    <source>
        <dbReference type="ARBA" id="ARBA00022692"/>
    </source>
</evidence>
<organism evidence="7 8">
    <name type="scientific">Microdochium bolleyi</name>
    <dbReference type="NCBI Taxonomy" id="196109"/>
    <lineage>
        <taxon>Eukaryota</taxon>
        <taxon>Fungi</taxon>
        <taxon>Dikarya</taxon>
        <taxon>Ascomycota</taxon>
        <taxon>Pezizomycotina</taxon>
        <taxon>Sordariomycetes</taxon>
        <taxon>Xylariomycetidae</taxon>
        <taxon>Xylariales</taxon>
        <taxon>Microdochiaceae</taxon>
        <taxon>Microdochium</taxon>
    </lineage>
</organism>
<dbReference type="GO" id="GO:0005384">
    <property type="term" value="F:manganese ion transmembrane transporter activity"/>
    <property type="evidence" value="ECO:0007669"/>
    <property type="project" value="InterPro"/>
</dbReference>
<feature type="transmembrane region" description="Helical" evidence="6">
    <location>
        <begin position="188"/>
        <end position="209"/>
    </location>
</feature>
<dbReference type="InParanoid" id="A0A136IR15"/>
<evidence type="ECO:0000256" key="5">
    <source>
        <dbReference type="ARBA" id="ARBA00023136"/>
    </source>
</evidence>
<dbReference type="EMBL" id="KQ964263">
    <property type="protein sequence ID" value="KXJ87372.1"/>
    <property type="molecule type" value="Genomic_DNA"/>
</dbReference>
<evidence type="ECO:0000256" key="1">
    <source>
        <dbReference type="ARBA" id="ARBA00004127"/>
    </source>
</evidence>
<dbReference type="FunCoup" id="A0A136IR15">
    <property type="interactions" value="17"/>
</dbReference>
<feature type="transmembrane region" description="Helical" evidence="6">
    <location>
        <begin position="21"/>
        <end position="42"/>
    </location>
</feature>
<dbReference type="AlphaFoldDB" id="A0A136IR15"/>
<dbReference type="OrthoDB" id="73465at2759"/>
<evidence type="ECO:0000256" key="2">
    <source>
        <dbReference type="ARBA" id="ARBA00007049"/>
    </source>
</evidence>
<evidence type="ECO:0000313" key="7">
    <source>
        <dbReference type="EMBL" id="KXJ87372.1"/>
    </source>
</evidence>
<comment type="subcellular location">
    <subcellularLocation>
        <location evidence="1">Endomembrane system</location>
        <topology evidence="1">Multi-pass membrane protein</topology>
    </subcellularLocation>
</comment>
<dbReference type="STRING" id="196109.A0A136IR15"/>
<proteinExistence type="inferred from homology"/>
<feature type="transmembrane region" description="Helical" evidence="6">
    <location>
        <begin position="156"/>
        <end position="176"/>
    </location>
</feature>
<dbReference type="Proteomes" id="UP000070501">
    <property type="component" value="Unassembled WGS sequence"/>
</dbReference>
<dbReference type="GO" id="GO:0012505">
    <property type="term" value="C:endomembrane system"/>
    <property type="evidence" value="ECO:0007669"/>
    <property type="project" value="UniProtKB-SubCell"/>
</dbReference>
<keyword evidence="3 6" id="KW-0812">Transmembrane</keyword>
<dbReference type="InterPro" id="IPR008217">
    <property type="entry name" value="Ccc1_fam"/>
</dbReference>
<keyword evidence="8" id="KW-1185">Reference proteome</keyword>
<evidence type="ECO:0000256" key="4">
    <source>
        <dbReference type="ARBA" id="ARBA00022989"/>
    </source>
</evidence>
<name>A0A136IR15_9PEZI</name>
<accession>A0A136IR15</accession>
<dbReference type="PANTHER" id="PTHR31851">
    <property type="entry name" value="FE(2+)/MN(2+) TRANSPORTER PCL1"/>
    <property type="match status" value="1"/>
</dbReference>
<feature type="transmembrane region" description="Helical" evidence="6">
    <location>
        <begin position="54"/>
        <end position="75"/>
    </location>
</feature>
<keyword evidence="4 6" id="KW-1133">Transmembrane helix</keyword>